<evidence type="ECO:0000313" key="2">
    <source>
        <dbReference type="Proteomes" id="UP000037904"/>
    </source>
</evidence>
<dbReference type="EMBL" id="JXCE01000060">
    <property type="protein sequence ID" value="KPA42628.1"/>
    <property type="molecule type" value="Genomic_DNA"/>
</dbReference>
<protein>
    <submittedName>
        <fullName evidence="1">Uncharacterized protein</fullName>
    </submittedName>
</protein>
<dbReference type="Proteomes" id="UP000037904">
    <property type="component" value="Unassembled WGS sequence"/>
</dbReference>
<proteinExistence type="predicted"/>
<reference evidence="1 2" key="1">
    <citation type="submission" date="2015-04" db="EMBL/GenBank/DDBJ databases">
        <title>The draft genome sequence of Fusarium langsethiae, a T-2/HT-2 mycotoxin producer.</title>
        <authorList>
            <person name="Lysoe E."/>
            <person name="Divon H.H."/>
            <person name="Terzi V."/>
            <person name="Orru L."/>
            <person name="Lamontanara A."/>
            <person name="Kolseth A.-K."/>
            <person name="Frandsen R.J."/>
            <person name="Nielsen K."/>
            <person name="Thrane U."/>
        </authorList>
    </citation>
    <scope>NUCLEOTIDE SEQUENCE [LARGE SCALE GENOMIC DNA]</scope>
    <source>
        <strain evidence="1 2">Fl201059</strain>
    </source>
</reference>
<organism evidence="1 2">
    <name type="scientific">Fusarium langsethiae</name>
    <dbReference type="NCBI Taxonomy" id="179993"/>
    <lineage>
        <taxon>Eukaryota</taxon>
        <taxon>Fungi</taxon>
        <taxon>Dikarya</taxon>
        <taxon>Ascomycota</taxon>
        <taxon>Pezizomycotina</taxon>
        <taxon>Sordariomycetes</taxon>
        <taxon>Hypocreomycetidae</taxon>
        <taxon>Hypocreales</taxon>
        <taxon>Nectriaceae</taxon>
        <taxon>Fusarium</taxon>
    </lineage>
</organism>
<accession>A0A0M9EYR1</accession>
<sequence length="188" mass="20362">MMTSPRAQIDQGGVTNAHQKLLKNGPTITTKNMDENDPEKQRFHDSILRFIRSLCKAHSLIQKYCTGATPGHDFGSTSITASISLDFILPFLRHWLDLCLFGFPQIHSHHPAHVLLLSHLPPGGFGGGQPWVPARIATFDIVKTISGPVALKFTEVSAPTEAPPLPSTPPLHLMDAPTAAPALTAPLK</sequence>
<comment type="caution">
    <text evidence="1">The sequence shown here is derived from an EMBL/GenBank/DDBJ whole genome shotgun (WGS) entry which is preliminary data.</text>
</comment>
<name>A0A0M9EYR1_FUSLA</name>
<evidence type="ECO:0000313" key="1">
    <source>
        <dbReference type="EMBL" id="KPA42628.1"/>
    </source>
</evidence>
<dbReference type="AlphaFoldDB" id="A0A0M9EYR1"/>
<keyword evidence="2" id="KW-1185">Reference proteome</keyword>
<gene>
    <name evidence="1" type="ORF">FLAG1_04489</name>
</gene>